<dbReference type="InterPro" id="IPR050129">
    <property type="entry name" value="Zn_alcohol_dh"/>
</dbReference>
<dbReference type="InterPro" id="IPR036291">
    <property type="entry name" value="NAD(P)-bd_dom_sf"/>
</dbReference>
<protein>
    <submittedName>
        <fullName evidence="8">Theronine dehydrogenase</fullName>
    </submittedName>
</protein>
<sequence>MRAITVEPGKPSSGRLEDIPEPPSAHGPVLVKTLAVGVCGTDVEIVGGGYGWAPPGKARLVIGHESLGEVLEAPPGSGLDRGDWVVGIVRRPDPVPCASCAAGEWDMCRNGRYTERGIKAIDGYASERYRIEPEFAVVVDKKLGERGVLLEPASVVAKAWDQIERIGARTSWKPRSVLVTGAGPIGLLAALLGVERGLEVRVLDRVTEGPKPGLVRDLGATYHASSVQEAGAGVDVVIECTGVGRLIYDAMLVVAPVGLVCLAGVSSGGRTLPVDVQGLNREMVLENTVVFGTVNANRRHYEAAAASLARADQGWLDRLLTRRVPLDRWAEALVRKPADVKPIIAFA</sequence>
<evidence type="ECO:0000256" key="4">
    <source>
        <dbReference type="ARBA" id="ARBA00023002"/>
    </source>
</evidence>
<comment type="caution">
    <text evidence="8">The sequence shown here is derived from an EMBL/GenBank/DDBJ whole genome shotgun (WGS) entry which is preliminary data.</text>
</comment>
<evidence type="ECO:0000313" key="8">
    <source>
        <dbReference type="EMBL" id="KYF95061.1"/>
    </source>
</evidence>
<feature type="region of interest" description="Disordered" evidence="5">
    <location>
        <begin position="1"/>
        <end position="24"/>
    </location>
</feature>
<dbReference type="GO" id="GO:0046872">
    <property type="term" value="F:metal ion binding"/>
    <property type="evidence" value="ECO:0007669"/>
    <property type="project" value="UniProtKB-KW"/>
</dbReference>
<comment type="cofactor">
    <cofactor evidence="1">
        <name>Zn(2+)</name>
        <dbReference type="ChEBI" id="CHEBI:29105"/>
    </cofactor>
</comment>
<organism evidence="8 9">
    <name type="scientific">Sorangium cellulosum</name>
    <name type="common">Polyangium cellulosum</name>
    <dbReference type="NCBI Taxonomy" id="56"/>
    <lineage>
        <taxon>Bacteria</taxon>
        <taxon>Pseudomonadati</taxon>
        <taxon>Myxococcota</taxon>
        <taxon>Polyangia</taxon>
        <taxon>Polyangiales</taxon>
        <taxon>Polyangiaceae</taxon>
        <taxon>Sorangium</taxon>
    </lineage>
</organism>
<accession>A0A150S4Q8</accession>
<evidence type="ECO:0000259" key="6">
    <source>
        <dbReference type="Pfam" id="PF08240"/>
    </source>
</evidence>
<dbReference type="GO" id="GO:0016491">
    <property type="term" value="F:oxidoreductase activity"/>
    <property type="evidence" value="ECO:0007669"/>
    <property type="project" value="UniProtKB-KW"/>
</dbReference>
<feature type="domain" description="Glucose dehydrogenase C-terminal" evidence="7">
    <location>
        <begin position="146"/>
        <end position="346"/>
    </location>
</feature>
<keyword evidence="4" id="KW-0560">Oxidoreductase</keyword>
<dbReference type="InterPro" id="IPR013154">
    <property type="entry name" value="ADH-like_N"/>
</dbReference>
<dbReference type="Proteomes" id="UP000075515">
    <property type="component" value="Unassembled WGS sequence"/>
</dbReference>
<evidence type="ECO:0000256" key="2">
    <source>
        <dbReference type="ARBA" id="ARBA00022723"/>
    </source>
</evidence>
<dbReference type="SUPFAM" id="SSF51735">
    <property type="entry name" value="NAD(P)-binding Rossmann-fold domains"/>
    <property type="match status" value="1"/>
</dbReference>
<evidence type="ECO:0000313" key="9">
    <source>
        <dbReference type="Proteomes" id="UP000075515"/>
    </source>
</evidence>
<keyword evidence="3" id="KW-0862">Zinc</keyword>
<dbReference type="InterPro" id="IPR011032">
    <property type="entry name" value="GroES-like_sf"/>
</dbReference>
<proteinExistence type="predicted"/>
<dbReference type="Pfam" id="PF16912">
    <property type="entry name" value="Glu_dehyd_C"/>
    <property type="match status" value="1"/>
</dbReference>
<evidence type="ECO:0000256" key="1">
    <source>
        <dbReference type="ARBA" id="ARBA00001947"/>
    </source>
</evidence>
<dbReference type="PANTHER" id="PTHR43401">
    <property type="entry name" value="L-THREONINE 3-DEHYDROGENASE"/>
    <property type="match status" value="1"/>
</dbReference>
<keyword evidence="2" id="KW-0479">Metal-binding</keyword>
<evidence type="ECO:0000256" key="5">
    <source>
        <dbReference type="SAM" id="MobiDB-lite"/>
    </source>
</evidence>
<evidence type="ECO:0000259" key="7">
    <source>
        <dbReference type="Pfam" id="PF16912"/>
    </source>
</evidence>
<reference evidence="8 9" key="1">
    <citation type="submission" date="2014-02" db="EMBL/GenBank/DDBJ databases">
        <title>The small core and large imbalanced accessory genome model reveals a collaborative survival strategy of Sorangium cellulosum strains in nature.</title>
        <authorList>
            <person name="Han K."/>
            <person name="Peng R."/>
            <person name="Blom J."/>
            <person name="Li Y.-Z."/>
        </authorList>
    </citation>
    <scope>NUCLEOTIDE SEQUENCE [LARGE SCALE GENOMIC DNA]</scope>
    <source>
        <strain evidence="8 9">So0149</strain>
    </source>
</reference>
<evidence type="ECO:0000256" key="3">
    <source>
        <dbReference type="ARBA" id="ARBA00022833"/>
    </source>
</evidence>
<dbReference type="AlphaFoldDB" id="A0A150S4Q8"/>
<dbReference type="SUPFAM" id="SSF50129">
    <property type="entry name" value="GroES-like"/>
    <property type="match status" value="1"/>
</dbReference>
<dbReference type="Gene3D" id="3.90.180.10">
    <property type="entry name" value="Medium-chain alcohol dehydrogenases, catalytic domain"/>
    <property type="match status" value="1"/>
</dbReference>
<dbReference type="Gene3D" id="3.40.50.720">
    <property type="entry name" value="NAD(P)-binding Rossmann-like Domain"/>
    <property type="match status" value="1"/>
</dbReference>
<name>A0A150S4Q8_SORCE</name>
<dbReference type="Pfam" id="PF08240">
    <property type="entry name" value="ADH_N"/>
    <property type="match status" value="1"/>
</dbReference>
<dbReference type="EMBL" id="JEMC01001681">
    <property type="protein sequence ID" value="KYF95061.1"/>
    <property type="molecule type" value="Genomic_DNA"/>
</dbReference>
<dbReference type="CDD" id="cd08230">
    <property type="entry name" value="glucose_DH"/>
    <property type="match status" value="1"/>
</dbReference>
<dbReference type="InterPro" id="IPR031640">
    <property type="entry name" value="Glu_dehyd_C"/>
</dbReference>
<dbReference type="PANTHER" id="PTHR43401:SF2">
    <property type="entry name" value="L-THREONINE 3-DEHYDROGENASE"/>
    <property type="match status" value="1"/>
</dbReference>
<gene>
    <name evidence="8" type="ORF">BE18_33350</name>
</gene>
<feature type="domain" description="Alcohol dehydrogenase-like N-terminal" evidence="6">
    <location>
        <begin position="27"/>
        <end position="136"/>
    </location>
</feature>